<dbReference type="AlphaFoldDB" id="A0A9J6FF97"/>
<organism evidence="2 3">
    <name type="scientific">Haemaphysalis longicornis</name>
    <name type="common">Bush tick</name>
    <dbReference type="NCBI Taxonomy" id="44386"/>
    <lineage>
        <taxon>Eukaryota</taxon>
        <taxon>Metazoa</taxon>
        <taxon>Ecdysozoa</taxon>
        <taxon>Arthropoda</taxon>
        <taxon>Chelicerata</taxon>
        <taxon>Arachnida</taxon>
        <taxon>Acari</taxon>
        <taxon>Parasitiformes</taxon>
        <taxon>Ixodida</taxon>
        <taxon>Ixodoidea</taxon>
        <taxon>Ixodidae</taxon>
        <taxon>Haemaphysalinae</taxon>
        <taxon>Haemaphysalis</taxon>
    </lineage>
</organism>
<reference evidence="2 3" key="1">
    <citation type="journal article" date="2020" name="Cell">
        <title>Large-Scale Comparative Analyses of Tick Genomes Elucidate Their Genetic Diversity and Vector Capacities.</title>
        <authorList>
            <consortium name="Tick Genome and Microbiome Consortium (TIGMIC)"/>
            <person name="Jia N."/>
            <person name="Wang J."/>
            <person name="Shi W."/>
            <person name="Du L."/>
            <person name="Sun Y."/>
            <person name="Zhan W."/>
            <person name="Jiang J.F."/>
            <person name="Wang Q."/>
            <person name="Zhang B."/>
            <person name="Ji P."/>
            <person name="Bell-Sakyi L."/>
            <person name="Cui X.M."/>
            <person name="Yuan T.T."/>
            <person name="Jiang B.G."/>
            <person name="Yang W.F."/>
            <person name="Lam T.T."/>
            <person name="Chang Q.C."/>
            <person name="Ding S.J."/>
            <person name="Wang X.J."/>
            <person name="Zhu J.G."/>
            <person name="Ruan X.D."/>
            <person name="Zhao L."/>
            <person name="Wei J.T."/>
            <person name="Ye R.Z."/>
            <person name="Que T.C."/>
            <person name="Du C.H."/>
            <person name="Zhou Y.H."/>
            <person name="Cheng J.X."/>
            <person name="Dai P.F."/>
            <person name="Guo W.B."/>
            <person name="Han X.H."/>
            <person name="Huang E.J."/>
            <person name="Li L.F."/>
            <person name="Wei W."/>
            <person name="Gao Y.C."/>
            <person name="Liu J.Z."/>
            <person name="Shao H.Z."/>
            <person name="Wang X."/>
            <person name="Wang C.C."/>
            <person name="Yang T.C."/>
            <person name="Huo Q.B."/>
            <person name="Li W."/>
            <person name="Chen H.Y."/>
            <person name="Chen S.E."/>
            <person name="Zhou L.G."/>
            <person name="Ni X.B."/>
            <person name="Tian J.H."/>
            <person name="Sheng Y."/>
            <person name="Liu T."/>
            <person name="Pan Y.S."/>
            <person name="Xia L.Y."/>
            <person name="Li J."/>
            <person name="Zhao F."/>
            <person name="Cao W.C."/>
        </authorList>
    </citation>
    <scope>NUCLEOTIDE SEQUENCE [LARGE SCALE GENOMIC DNA]</scope>
    <source>
        <strain evidence="2">HaeL-2018</strain>
    </source>
</reference>
<name>A0A9J6FF97_HAELO</name>
<feature type="compositionally biased region" description="Basic residues" evidence="1">
    <location>
        <begin position="104"/>
        <end position="124"/>
    </location>
</feature>
<evidence type="ECO:0000256" key="1">
    <source>
        <dbReference type="SAM" id="MobiDB-lite"/>
    </source>
</evidence>
<feature type="compositionally biased region" description="Polar residues" evidence="1">
    <location>
        <begin position="34"/>
        <end position="47"/>
    </location>
</feature>
<dbReference type="Proteomes" id="UP000821853">
    <property type="component" value="Chromosome 1"/>
</dbReference>
<keyword evidence="3" id="KW-1185">Reference proteome</keyword>
<accession>A0A9J6FF97</accession>
<dbReference type="VEuPathDB" id="VectorBase:HLOH_044262"/>
<evidence type="ECO:0000313" key="3">
    <source>
        <dbReference type="Proteomes" id="UP000821853"/>
    </source>
</evidence>
<feature type="region of interest" description="Disordered" evidence="1">
    <location>
        <begin position="93"/>
        <end position="141"/>
    </location>
</feature>
<gene>
    <name evidence="2" type="ORF">HPB48_005232</name>
</gene>
<feature type="region of interest" description="Disordered" evidence="1">
    <location>
        <begin position="31"/>
        <end position="58"/>
    </location>
</feature>
<evidence type="ECO:0000313" key="2">
    <source>
        <dbReference type="EMBL" id="KAH9361383.1"/>
    </source>
</evidence>
<sequence>MSSKALTCSLRDCSSLDAVATVLQSTAIAKAATDTKSPTIAETSADPSESGVGNDGSSPMHLIHVVHCLHEKGGPPPLIWRILVHRATGPRCYRRQHHLDLRRSPSHRNRLRSHPRSHRGHRLWQKQPGPRGKEQPESTKS</sequence>
<protein>
    <submittedName>
        <fullName evidence="2">Uncharacterized protein</fullName>
    </submittedName>
</protein>
<feature type="compositionally biased region" description="Basic and acidic residues" evidence="1">
    <location>
        <begin position="131"/>
        <end position="141"/>
    </location>
</feature>
<proteinExistence type="predicted"/>
<comment type="caution">
    <text evidence="2">The sequence shown here is derived from an EMBL/GenBank/DDBJ whole genome shotgun (WGS) entry which is preliminary data.</text>
</comment>
<dbReference type="EMBL" id="JABSTR010000001">
    <property type="protein sequence ID" value="KAH9361383.1"/>
    <property type="molecule type" value="Genomic_DNA"/>
</dbReference>